<reference evidence="2" key="1">
    <citation type="journal article" date="2022" name="Int. J. Mol. Sci.">
        <title>Draft Genome of Tanacetum Coccineum: Genomic Comparison of Closely Related Tanacetum-Family Plants.</title>
        <authorList>
            <person name="Yamashiro T."/>
            <person name="Shiraishi A."/>
            <person name="Nakayama K."/>
            <person name="Satake H."/>
        </authorList>
    </citation>
    <scope>NUCLEOTIDE SEQUENCE</scope>
</reference>
<feature type="non-terminal residue" evidence="2">
    <location>
        <position position="84"/>
    </location>
</feature>
<dbReference type="Proteomes" id="UP001151760">
    <property type="component" value="Unassembled WGS sequence"/>
</dbReference>
<sequence length="84" mass="9537">MNDTIRERFKPSTDSGAVFVEGMQPIDFKGFGREFRVGPQAAVDREMQHVMGTNQTRERVHRGARTNQAGDRFAYMPVFEGEDA</sequence>
<feature type="region of interest" description="Disordered" evidence="1">
    <location>
        <begin position="54"/>
        <end position="84"/>
    </location>
</feature>
<comment type="caution">
    <text evidence="2">The sequence shown here is derived from an EMBL/GenBank/DDBJ whole genome shotgun (WGS) entry which is preliminary data.</text>
</comment>
<keyword evidence="3" id="KW-1185">Reference proteome</keyword>
<evidence type="ECO:0000256" key="1">
    <source>
        <dbReference type="SAM" id="MobiDB-lite"/>
    </source>
</evidence>
<name>A0ABQ5F5V4_9ASTR</name>
<organism evidence="2 3">
    <name type="scientific">Tanacetum coccineum</name>
    <dbReference type="NCBI Taxonomy" id="301880"/>
    <lineage>
        <taxon>Eukaryota</taxon>
        <taxon>Viridiplantae</taxon>
        <taxon>Streptophyta</taxon>
        <taxon>Embryophyta</taxon>
        <taxon>Tracheophyta</taxon>
        <taxon>Spermatophyta</taxon>
        <taxon>Magnoliopsida</taxon>
        <taxon>eudicotyledons</taxon>
        <taxon>Gunneridae</taxon>
        <taxon>Pentapetalae</taxon>
        <taxon>asterids</taxon>
        <taxon>campanulids</taxon>
        <taxon>Asterales</taxon>
        <taxon>Asteraceae</taxon>
        <taxon>Asteroideae</taxon>
        <taxon>Anthemideae</taxon>
        <taxon>Anthemidinae</taxon>
        <taxon>Tanacetum</taxon>
    </lineage>
</organism>
<evidence type="ECO:0000313" key="3">
    <source>
        <dbReference type="Proteomes" id="UP001151760"/>
    </source>
</evidence>
<proteinExistence type="predicted"/>
<accession>A0ABQ5F5V4</accession>
<evidence type="ECO:0000313" key="2">
    <source>
        <dbReference type="EMBL" id="GJT58776.1"/>
    </source>
</evidence>
<protein>
    <submittedName>
        <fullName evidence="2">Uncharacterized protein</fullName>
    </submittedName>
</protein>
<gene>
    <name evidence="2" type="ORF">Tco_1002309</name>
</gene>
<reference evidence="2" key="2">
    <citation type="submission" date="2022-01" db="EMBL/GenBank/DDBJ databases">
        <authorList>
            <person name="Yamashiro T."/>
            <person name="Shiraishi A."/>
            <person name="Satake H."/>
            <person name="Nakayama K."/>
        </authorList>
    </citation>
    <scope>NUCLEOTIDE SEQUENCE</scope>
</reference>
<dbReference type="EMBL" id="BQNB010017047">
    <property type="protein sequence ID" value="GJT58776.1"/>
    <property type="molecule type" value="Genomic_DNA"/>
</dbReference>